<comment type="caution">
    <text evidence="2">The sequence shown here is derived from an EMBL/GenBank/DDBJ whole genome shotgun (WGS) entry which is preliminary data.</text>
</comment>
<protein>
    <submittedName>
        <fullName evidence="2">Uncharacterized protein</fullName>
    </submittedName>
</protein>
<dbReference type="EMBL" id="JAGDFM010000479">
    <property type="protein sequence ID" value="KAG7377806.1"/>
    <property type="molecule type" value="Genomic_DNA"/>
</dbReference>
<keyword evidence="4" id="KW-1185">Reference proteome</keyword>
<name>A0A8T1VA11_9STRA</name>
<evidence type="ECO:0000313" key="4">
    <source>
        <dbReference type="Proteomes" id="UP000694044"/>
    </source>
</evidence>
<dbReference type="AlphaFoldDB" id="A0A8T1VA11"/>
<gene>
    <name evidence="2" type="ORF">PHYPSEUDO_010944</name>
    <name evidence="3" type="ORF">PHYPSEUDO_010949</name>
</gene>
<proteinExistence type="predicted"/>
<dbReference type="OrthoDB" id="138294at2759"/>
<dbReference type="EMBL" id="JAGDFM010000479">
    <property type="protein sequence ID" value="KAG7377811.1"/>
    <property type="molecule type" value="Genomic_DNA"/>
</dbReference>
<dbReference type="Proteomes" id="UP000694044">
    <property type="component" value="Unassembled WGS sequence"/>
</dbReference>
<feature type="region of interest" description="Disordered" evidence="1">
    <location>
        <begin position="175"/>
        <end position="212"/>
    </location>
</feature>
<evidence type="ECO:0000313" key="3">
    <source>
        <dbReference type="EMBL" id="KAG7377811.1"/>
    </source>
</evidence>
<reference evidence="2" key="1">
    <citation type="submission" date="2021-02" db="EMBL/GenBank/DDBJ databases">
        <authorList>
            <person name="Palmer J.M."/>
        </authorList>
    </citation>
    <scope>NUCLEOTIDE SEQUENCE</scope>
    <source>
        <strain evidence="2">SCRP734</strain>
    </source>
</reference>
<evidence type="ECO:0000256" key="1">
    <source>
        <dbReference type="SAM" id="MobiDB-lite"/>
    </source>
</evidence>
<sequence length="299" mass="34554">MRKDERALQEKYGGNLAAQQLAATQCQSFSVADQVQCLEVSPPQASTGDGRESAEIRARHAQMEADFVQLNTTIAKERYDKVAHFERKMNAQTYQHEAQIRTYDEKELASAEDKVQVLANNEAKMKQEKSELQERHREICDKLQRRDRELDGRALQLTQAEDRLKLFGKQLSEKESEFSSQSQRVDHQLDAQKSKNSGHSQELVEQAQQNKKVLRDRGMSTMYKKREFIMKKMASSFGQDMVRLGEFKLVLKEFWDTWNVLVHDSTGRFVETMNHARFAAVCTKIMSTLDDVQRSIRSV</sequence>
<evidence type="ECO:0000313" key="2">
    <source>
        <dbReference type="EMBL" id="KAG7377806.1"/>
    </source>
</evidence>
<organism evidence="2 4">
    <name type="scientific">Phytophthora pseudosyringae</name>
    <dbReference type="NCBI Taxonomy" id="221518"/>
    <lineage>
        <taxon>Eukaryota</taxon>
        <taxon>Sar</taxon>
        <taxon>Stramenopiles</taxon>
        <taxon>Oomycota</taxon>
        <taxon>Peronosporomycetes</taxon>
        <taxon>Peronosporales</taxon>
        <taxon>Peronosporaceae</taxon>
        <taxon>Phytophthora</taxon>
    </lineage>
</organism>
<feature type="compositionally biased region" description="Basic and acidic residues" evidence="1">
    <location>
        <begin position="184"/>
        <end position="193"/>
    </location>
</feature>
<accession>A0A8T1VA11</accession>